<dbReference type="InterPro" id="IPR027417">
    <property type="entry name" value="P-loop_NTPase"/>
</dbReference>
<dbReference type="Proteomes" id="UP000031512">
    <property type="component" value="Chromosome 3"/>
</dbReference>
<organism evidence="8 9">
    <name type="scientific">Theileria equi strain WA</name>
    <dbReference type="NCBI Taxonomy" id="1537102"/>
    <lineage>
        <taxon>Eukaryota</taxon>
        <taxon>Sar</taxon>
        <taxon>Alveolata</taxon>
        <taxon>Apicomplexa</taxon>
        <taxon>Aconoidasida</taxon>
        <taxon>Piroplasmida</taxon>
        <taxon>Theileriidae</taxon>
        <taxon>Theileria</taxon>
    </lineage>
</organism>
<evidence type="ECO:0000256" key="5">
    <source>
        <dbReference type="ARBA" id="ARBA00023134"/>
    </source>
</evidence>
<dbReference type="InterPro" id="IPR050100">
    <property type="entry name" value="TRAFAC_GTPase_members"/>
</dbReference>
<dbReference type="SUPFAM" id="SSF50465">
    <property type="entry name" value="EF-Tu/eEF-1alpha/eIF2-gamma C-terminal domain"/>
    <property type="match status" value="1"/>
</dbReference>
<feature type="domain" description="Tr-type G" evidence="7">
    <location>
        <begin position="103"/>
        <end position="344"/>
    </location>
</feature>
<feature type="region of interest" description="Disordered" evidence="6">
    <location>
        <begin position="46"/>
        <end position="103"/>
    </location>
</feature>
<dbReference type="Pfam" id="PF00009">
    <property type="entry name" value="GTP_EFTU"/>
    <property type="match status" value="1"/>
</dbReference>
<evidence type="ECO:0000256" key="4">
    <source>
        <dbReference type="ARBA" id="ARBA00022741"/>
    </source>
</evidence>
<dbReference type="KEGG" id="beq:BEWA_008240"/>
<keyword evidence="8" id="KW-0648">Protein biosynthesis</keyword>
<dbReference type="GO" id="GO:0005737">
    <property type="term" value="C:cytoplasm"/>
    <property type="evidence" value="ECO:0007669"/>
    <property type="project" value="UniProtKB-SubCell"/>
</dbReference>
<sequence>MSDADGLSSDYKESDSSNTKSTFTFNPNAAEFKPNVSWYALDEPDQDKVSSVNDSLQSLSIKESQSSADSGQEAKPSKSDVTSDVGSSKKKSAESSLPPPDSRQHINIVFIGHIDAGKSTTCGNILYLSGQVDERTIEKYGREAKEKNRESWFLAFIMDTNEEERQKGKTIEVGRAKIETEHKRFTILDAPGHRNYVPNMIEGATQADCGVLIISARKGEFETGFERGGQTREHALLAKTLGVSYLIVAINKMDEPTCQWSEERYTTIVKKLKPFLKTCGFTEGKDLSFVPISGLTGQNILDHVSDPNYKNHEPKASWYDTSMPTLFRLLDELPTAKCDDNAPLRIPIIDSYRDNGIVCLGKVESGVLKSGQSCVLLPHKAKVKIPNVYFDDDEYAFAKLGENIRFRLIGIDDDSVPKGSVVCNAESLCPVVKEFTALISVVDLLEHRPLISAGYYCIFHAHCLSAEVEFVKLTESIDKATKKKKKNPVFAANNTIITAHLRLKTPGCLETFEFCPQLGRFTLRDEDKTIAIGKILEIVETE</sequence>
<keyword evidence="5" id="KW-0342">GTP-binding</keyword>
<keyword evidence="8" id="KW-0808">Transferase</keyword>
<dbReference type="SUPFAM" id="SSF50447">
    <property type="entry name" value="Translation proteins"/>
    <property type="match status" value="1"/>
</dbReference>
<keyword evidence="8" id="KW-0251">Elongation factor</keyword>
<dbReference type="PRINTS" id="PR00315">
    <property type="entry name" value="ELONGATNFCT"/>
</dbReference>
<dbReference type="Gene3D" id="3.40.50.300">
    <property type="entry name" value="P-loop containing nucleotide triphosphate hydrolases"/>
    <property type="match status" value="1"/>
</dbReference>
<protein>
    <submittedName>
        <fullName evidence="8">Elongation factor Tu family member</fullName>
        <ecNumber evidence="8">2.7.7.4</ecNumber>
    </submittedName>
</protein>
<evidence type="ECO:0000313" key="9">
    <source>
        <dbReference type="Proteomes" id="UP000031512"/>
    </source>
</evidence>
<dbReference type="InterPro" id="IPR009001">
    <property type="entry name" value="Transl_elong_EF1A/Init_IF2_C"/>
</dbReference>
<dbReference type="OrthoDB" id="342024at2759"/>
<dbReference type="InterPro" id="IPR054696">
    <property type="entry name" value="GTP-eEF1A_C"/>
</dbReference>
<evidence type="ECO:0000259" key="7">
    <source>
        <dbReference type="PROSITE" id="PS51722"/>
    </source>
</evidence>
<dbReference type="PROSITE" id="PS00301">
    <property type="entry name" value="G_TR_1"/>
    <property type="match status" value="1"/>
</dbReference>
<feature type="compositionally biased region" description="Polar residues" evidence="6">
    <location>
        <begin position="49"/>
        <end position="70"/>
    </location>
</feature>
<dbReference type="EC" id="2.7.7.4" evidence="8"/>
<dbReference type="FunFam" id="3.40.50.300:FF:001202">
    <property type="entry name" value="Translation elongation factor EF-1 subunit alpha"/>
    <property type="match status" value="1"/>
</dbReference>
<evidence type="ECO:0000256" key="2">
    <source>
        <dbReference type="ARBA" id="ARBA00007249"/>
    </source>
</evidence>
<dbReference type="RefSeq" id="XP_004831080.1">
    <property type="nucleotide sequence ID" value="XM_004831023.1"/>
</dbReference>
<keyword evidence="3" id="KW-0963">Cytoplasm</keyword>
<keyword evidence="9" id="KW-1185">Reference proteome</keyword>
<dbReference type="GO" id="GO:0003746">
    <property type="term" value="F:translation elongation factor activity"/>
    <property type="evidence" value="ECO:0007669"/>
    <property type="project" value="UniProtKB-KW"/>
</dbReference>
<dbReference type="CDD" id="cd01883">
    <property type="entry name" value="EF1_alpha"/>
    <property type="match status" value="1"/>
</dbReference>
<gene>
    <name evidence="8" type="ORF">BEWA_008240</name>
</gene>
<dbReference type="VEuPathDB" id="PiroplasmaDB:BEWA_008240"/>
<dbReference type="CDD" id="cd04089">
    <property type="entry name" value="eRF3_II"/>
    <property type="match status" value="1"/>
</dbReference>
<proteinExistence type="inferred from homology"/>
<dbReference type="InterPro" id="IPR009000">
    <property type="entry name" value="Transl_B-barrel_sf"/>
</dbReference>
<dbReference type="Pfam" id="PF22594">
    <property type="entry name" value="GTP-eEF1A_C"/>
    <property type="match status" value="1"/>
</dbReference>
<dbReference type="InterPro" id="IPR031157">
    <property type="entry name" value="G_TR_CS"/>
</dbReference>
<feature type="compositionally biased region" description="Polar residues" evidence="6">
    <location>
        <begin position="16"/>
        <end position="27"/>
    </location>
</feature>
<dbReference type="Gene3D" id="2.40.30.10">
    <property type="entry name" value="Translation factors"/>
    <property type="match status" value="2"/>
</dbReference>
<dbReference type="GO" id="GO:0005525">
    <property type="term" value="F:GTP binding"/>
    <property type="evidence" value="ECO:0007669"/>
    <property type="project" value="UniProtKB-KW"/>
</dbReference>
<name>L0B2U4_THEEQ</name>
<dbReference type="CDD" id="cd03704">
    <property type="entry name" value="eRF3_C_III"/>
    <property type="match status" value="1"/>
</dbReference>
<dbReference type="EMBL" id="CP001670">
    <property type="protein sequence ID" value="AFZ81414.1"/>
    <property type="molecule type" value="Genomic_DNA"/>
</dbReference>
<dbReference type="GeneID" id="15806503"/>
<dbReference type="SUPFAM" id="SSF52540">
    <property type="entry name" value="P-loop containing nucleoside triphosphate hydrolases"/>
    <property type="match status" value="1"/>
</dbReference>
<dbReference type="InterPro" id="IPR000795">
    <property type="entry name" value="T_Tr_GTP-bd_dom"/>
</dbReference>
<dbReference type="PANTHER" id="PTHR23115">
    <property type="entry name" value="TRANSLATION FACTOR"/>
    <property type="match status" value="1"/>
</dbReference>
<keyword evidence="4" id="KW-0547">Nucleotide-binding</keyword>
<reference evidence="8 9" key="1">
    <citation type="journal article" date="2012" name="BMC Genomics">
        <title>Comparative genomic analysis and phylogenetic position of Theileria equi.</title>
        <authorList>
            <person name="Kappmeyer L.S."/>
            <person name="Thiagarajan M."/>
            <person name="Herndon D.R."/>
            <person name="Ramsay J.D."/>
            <person name="Caler E."/>
            <person name="Djikeng A."/>
            <person name="Gillespie J.J."/>
            <person name="Lau A.O."/>
            <person name="Roalson E.H."/>
            <person name="Silva J.C."/>
            <person name="Silva M.G."/>
            <person name="Suarez C.E."/>
            <person name="Ueti M.W."/>
            <person name="Nene V.M."/>
            <person name="Mealey R.H."/>
            <person name="Knowles D.P."/>
            <person name="Brayton K.A."/>
        </authorList>
    </citation>
    <scope>NUCLEOTIDE SEQUENCE [LARGE SCALE GENOMIC DNA]</scope>
    <source>
        <strain evidence="8 9">WA</strain>
    </source>
</reference>
<evidence type="ECO:0000256" key="1">
    <source>
        <dbReference type="ARBA" id="ARBA00004496"/>
    </source>
</evidence>
<evidence type="ECO:0000256" key="6">
    <source>
        <dbReference type="SAM" id="MobiDB-lite"/>
    </source>
</evidence>
<dbReference type="FunFam" id="2.40.30.10:FF:000020">
    <property type="entry name" value="Translation elongation factor EF-1"/>
    <property type="match status" value="1"/>
</dbReference>
<evidence type="ECO:0000313" key="8">
    <source>
        <dbReference type="EMBL" id="AFZ81414.1"/>
    </source>
</evidence>
<comment type="similarity">
    <text evidence="2">Belongs to the TRAFAC class translation factor GTPase superfamily. Classic translation factor GTPase family. EF-Tu/EF-1A subfamily.</text>
</comment>
<dbReference type="AlphaFoldDB" id="L0B2U4"/>
<dbReference type="eggNOG" id="KOG0459">
    <property type="taxonomic scope" value="Eukaryota"/>
</dbReference>
<accession>L0B2U4</accession>
<evidence type="ECO:0000256" key="3">
    <source>
        <dbReference type="ARBA" id="ARBA00022490"/>
    </source>
</evidence>
<dbReference type="GO" id="GO:0004781">
    <property type="term" value="F:sulfate adenylyltransferase (ATP) activity"/>
    <property type="evidence" value="ECO:0007669"/>
    <property type="project" value="UniProtKB-EC"/>
</dbReference>
<dbReference type="STRING" id="1537102.L0B2U4"/>
<feature type="region of interest" description="Disordered" evidence="6">
    <location>
        <begin position="1"/>
        <end position="28"/>
    </location>
</feature>
<comment type="subcellular location">
    <subcellularLocation>
        <location evidence="1">Cytoplasm</location>
    </subcellularLocation>
</comment>
<keyword evidence="8" id="KW-0548">Nucleotidyltransferase</keyword>
<dbReference type="GO" id="GO:0003924">
    <property type="term" value="F:GTPase activity"/>
    <property type="evidence" value="ECO:0007669"/>
    <property type="project" value="InterPro"/>
</dbReference>
<dbReference type="PROSITE" id="PS51722">
    <property type="entry name" value="G_TR_2"/>
    <property type="match status" value="1"/>
</dbReference>